<gene>
    <name evidence="2" type="ORF">PLEPLA_LOCUS35087</name>
</gene>
<keyword evidence="3" id="KW-1185">Reference proteome</keyword>
<accession>A0A9N7V7T1</accession>
<dbReference type="Proteomes" id="UP001153269">
    <property type="component" value="Unassembled WGS sequence"/>
</dbReference>
<dbReference type="EMBL" id="CADEAL010003945">
    <property type="protein sequence ID" value="CAB1447395.1"/>
    <property type="molecule type" value="Genomic_DNA"/>
</dbReference>
<comment type="caution">
    <text evidence="2">The sequence shown here is derived from an EMBL/GenBank/DDBJ whole genome shotgun (WGS) entry which is preliminary data.</text>
</comment>
<proteinExistence type="predicted"/>
<reference evidence="2" key="1">
    <citation type="submission" date="2020-03" db="EMBL/GenBank/DDBJ databases">
        <authorList>
            <person name="Weist P."/>
        </authorList>
    </citation>
    <scope>NUCLEOTIDE SEQUENCE</scope>
</reference>
<evidence type="ECO:0000313" key="2">
    <source>
        <dbReference type="EMBL" id="CAB1447395.1"/>
    </source>
</evidence>
<feature type="region of interest" description="Disordered" evidence="1">
    <location>
        <begin position="70"/>
        <end position="90"/>
    </location>
</feature>
<evidence type="ECO:0000313" key="3">
    <source>
        <dbReference type="Proteomes" id="UP001153269"/>
    </source>
</evidence>
<dbReference type="AlphaFoldDB" id="A0A9N7V7T1"/>
<sequence length="176" mass="18801">MITGVISGLEVDVGDFMENKALAGAPCGSGADVYLKMTRDVTARGLDRVDILNPLLCLVSLHQSSPLSGGVCGHGTTQQDGQQTSSISERDQLGEDDIRKLLWLLTCGLMVPWRIPLHVPSSRGAFWHGARLCRSLTSPPPSSTSYILLLTSCDLAEDLALRFAGAPAPLLFKPSI</sequence>
<organism evidence="2 3">
    <name type="scientific">Pleuronectes platessa</name>
    <name type="common">European plaice</name>
    <dbReference type="NCBI Taxonomy" id="8262"/>
    <lineage>
        <taxon>Eukaryota</taxon>
        <taxon>Metazoa</taxon>
        <taxon>Chordata</taxon>
        <taxon>Craniata</taxon>
        <taxon>Vertebrata</taxon>
        <taxon>Euteleostomi</taxon>
        <taxon>Actinopterygii</taxon>
        <taxon>Neopterygii</taxon>
        <taxon>Teleostei</taxon>
        <taxon>Neoteleostei</taxon>
        <taxon>Acanthomorphata</taxon>
        <taxon>Carangaria</taxon>
        <taxon>Pleuronectiformes</taxon>
        <taxon>Pleuronectoidei</taxon>
        <taxon>Pleuronectidae</taxon>
        <taxon>Pleuronectes</taxon>
    </lineage>
</organism>
<name>A0A9N7V7T1_PLEPL</name>
<protein>
    <submittedName>
        <fullName evidence="2">Uncharacterized protein</fullName>
    </submittedName>
</protein>
<feature type="compositionally biased region" description="Low complexity" evidence="1">
    <location>
        <begin position="74"/>
        <end position="84"/>
    </location>
</feature>
<evidence type="ECO:0000256" key="1">
    <source>
        <dbReference type="SAM" id="MobiDB-lite"/>
    </source>
</evidence>